<accession>G0U9P7</accession>
<gene>
    <name evidence="1" type="ORF">TVY486_1100120</name>
</gene>
<name>G0U9P7_TRYVY</name>
<reference evidence="1" key="1">
    <citation type="journal article" date="2012" name="Proc. Natl. Acad. Sci. U.S.A.">
        <title>Antigenic diversity is generated by distinct evolutionary mechanisms in African trypanosome species.</title>
        <authorList>
            <person name="Jackson A.P."/>
            <person name="Berry A."/>
            <person name="Aslett M."/>
            <person name="Allison H.C."/>
            <person name="Burton P."/>
            <person name="Vavrova-Anderson J."/>
            <person name="Brown R."/>
            <person name="Browne H."/>
            <person name="Corton N."/>
            <person name="Hauser H."/>
            <person name="Gamble J."/>
            <person name="Gilderthorp R."/>
            <person name="Marcello L."/>
            <person name="McQuillan J."/>
            <person name="Otto T.D."/>
            <person name="Quail M.A."/>
            <person name="Sanders M.J."/>
            <person name="van Tonder A."/>
            <person name="Ginger M.L."/>
            <person name="Field M.C."/>
            <person name="Barry J.D."/>
            <person name="Hertz-Fowler C."/>
            <person name="Berriman M."/>
        </authorList>
    </citation>
    <scope>NUCLEOTIDE SEQUENCE</scope>
    <source>
        <strain evidence="1">Y486</strain>
    </source>
</reference>
<evidence type="ECO:0000313" key="1">
    <source>
        <dbReference type="EMBL" id="CCC52527.1"/>
    </source>
</evidence>
<dbReference type="AlphaFoldDB" id="G0U9P7"/>
<dbReference type="EMBL" id="HE573027">
    <property type="protein sequence ID" value="CCC52527.1"/>
    <property type="molecule type" value="Genomic_DNA"/>
</dbReference>
<sequence length="126" mass="13612">MSGRGGCQAPVNFSHSESMSNQVGGSLPHAQAVSLKADRHGAISTLKSARRFSCALNRAHLTITLSYLLSFPVHVTQGIHICTCMCVCIQLKRVMVNQGATTTCRHNRTPTFLSELVLVHTPIPLS</sequence>
<proteinExistence type="predicted"/>
<organism evidence="1">
    <name type="scientific">Trypanosoma vivax (strain Y486)</name>
    <dbReference type="NCBI Taxonomy" id="1055687"/>
    <lineage>
        <taxon>Eukaryota</taxon>
        <taxon>Discoba</taxon>
        <taxon>Euglenozoa</taxon>
        <taxon>Kinetoplastea</taxon>
        <taxon>Metakinetoplastina</taxon>
        <taxon>Trypanosomatida</taxon>
        <taxon>Trypanosomatidae</taxon>
        <taxon>Trypanosoma</taxon>
        <taxon>Duttonella</taxon>
    </lineage>
</organism>
<protein>
    <submittedName>
        <fullName evidence="1">Uncharacterized protein</fullName>
    </submittedName>
</protein>